<gene>
    <name evidence="3" type="ORF">HPB48_021966</name>
</gene>
<dbReference type="PROSITE" id="PS50966">
    <property type="entry name" value="ZF_SWIM"/>
    <property type="match status" value="1"/>
</dbReference>
<feature type="domain" description="SWIM-type" evidence="2">
    <location>
        <begin position="217"/>
        <end position="249"/>
    </location>
</feature>
<dbReference type="OrthoDB" id="6509680at2759"/>
<keyword evidence="1" id="KW-0863">Zinc-finger</keyword>
<dbReference type="InterPro" id="IPR007527">
    <property type="entry name" value="Znf_SWIM"/>
</dbReference>
<evidence type="ECO:0000313" key="3">
    <source>
        <dbReference type="EMBL" id="KAH9371668.1"/>
    </source>
</evidence>
<dbReference type="PANTHER" id="PTHR31569">
    <property type="entry name" value="SWIM-TYPE DOMAIN-CONTAINING PROTEIN"/>
    <property type="match status" value="1"/>
</dbReference>
<evidence type="ECO:0000256" key="1">
    <source>
        <dbReference type="PROSITE-ProRule" id="PRU00325"/>
    </source>
</evidence>
<dbReference type="PANTHER" id="PTHR31569:SF4">
    <property type="entry name" value="SWIM-TYPE DOMAIN-CONTAINING PROTEIN"/>
    <property type="match status" value="1"/>
</dbReference>
<name>A0A9J6GB91_HAELO</name>
<organism evidence="3 4">
    <name type="scientific">Haemaphysalis longicornis</name>
    <name type="common">Bush tick</name>
    <dbReference type="NCBI Taxonomy" id="44386"/>
    <lineage>
        <taxon>Eukaryota</taxon>
        <taxon>Metazoa</taxon>
        <taxon>Ecdysozoa</taxon>
        <taxon>Arthropoda</taxon>
        <taxon>Chelicerata</taxon>
        <taxon>Arachnida</taxon>
        <taxon>Acari</taxon>
        <taxon>Parasitiformes</taxon>
        <taxon>Ixodida</taxon>
        <taxon>Ixodoidea</taxon>
        <taxon>Ixodidae</taxon>
        <taxon>Haemaphysalinae</taxon>
        <taxon>Haemaphysalis</taxon>
    </lineage>
</organism>
<dbReference type="InterPro" id="IPR052579">
    <property type="entry name" value="Zinc_finger_SWIM"/>
</dbReference>
<evidence type="ECO:0000313" key="4">
    <source>
        <dbReference type="Proteomes" id="UP000821853"/>
    </source>
</evidence>
<reference evidence="3 4" key="1">
    <citation type="journal article" date="2020" name="Cell">
        <title>Large-Scale Comparative Analyses of Tick Genomes Elucidate Their Genetic Diversity and Vector Capacities.</title>
        <authorList>
            <consortium name="Tick Genome and Microbiome Consortium (TIGMIC)"/>
            <person name="Jia N."/>
            <person name="Wang J."/>
            <person name="Shi W."/>
            <person name="Du L."/>
            <person name="Sun Y."/>
            <person name="Zhan W."/>
            <person name="Jiang J.F."/>
            <person name="Wang Q."/>
            <person name="Zhang B."/>
            <person name="Ji P."/>
            <person name="Bell-Sakyi L."/>
            <person name="Cui X.M."/>
            <person name="Yuan T.T."/>
            <person name="Jiang B.G."/>
            <person name="Yang W.F."/>
            <person name="Lam T.T."/>
            <person name="Chang Q.C."/>
            <person name="Ding S.J."/>
            <person name="Wang X.J."/>
            <person name="Zhu J.G."/>
            <person name="Ruan X.D."/>
            <person name="Zhao L."/>
            <person name="Wei J.T."/>
            <person name="Ye R.Z."/>
            <person name="Que T.C."/>
            <person name="Du C.H."/>
            <person name="Zhou Y.H."/>
            <person name="Cheng J.X."/>
            <person name="Dai P.F."/>
            <person name="Guo W.B."/>
            <person name="Han X.H."/>
            <person name="Huang E.J."/>
            <person name="Li L.F."/>
            <person name="Wei W."/>
            <person name="Gao Y.C."/>
            <person name="Liu J.Z."/>
            <person name="Shao H.Z."/>
            <person name="Wang X."/>
            <person name="Wang C.C."/>
            <person name="Yang T.C."/>
            <person name="Huo Q.B."/>
            <person name="Li W."/>
            <person name="Chen H.Y."/>
            <person name="Chen S.E."/>
            <person name="Zhou L.G."/>
            <person name="Ni X.B."/>
            <person name="Tian J.H."/>
            <person name="Sheng Y."/>
            <person name="Liu T."/>
            <person name="Pan Y.S."/>
            <person name="Xia L.Y."/>
            <person name="Li J."/>
            <person name="Zhao F."/>
            <person name="Cao W.C."/>
        </authorList>
    </citation>
    <scope>NUCLEOTIDE SEQUENCE [LARGE SCALE GENOMIC DNA]</scope>
    <source>
        <strain evidence="3">HaeL-2018</strain>
    </source>
</reference>
<dbReference type="OMA" id="SAICTEY"/>
<dbReference type="VEuPathDB" id="VectorBase:HLOH_041741"/>
<protein>
    <recommendedName>
        <fullName evidence="2">SWIM-type domain-containing protein</fullName>
    </recommendedName>
</protein>
<accession>A0A9J6GB91</accession>
<keyword evidence="1" id="KW-0479">Metal-binding</keyword>
<evidence type="ECO:0000259" key="2">
    <source>
        <dbReference type="PROSITE" id="PS50966"/>
    </source>
</evidence>
<dbReference type="AlphaFoldDB" id="A0A9J6GB91"/>
<sequence>MDKDFNEMNILSELLPSCKILLCTWHVLKYLQMKVRQSCSNTLDKDKVNKIIKSLVFARDIADYDKKMVDLKKELQHDDGLMQYYLKNWHGCRNMWVHAYRADLFSFGNNTNNNRMESHNQKLKQFMHLHMHLLNAVKALIKYVNDDMLSFSYSQFLERKVSIDTAKMDSFHLEVSAICTEYAGKVIYKEFEMYQKNPGKCSMSGGQHVVSGLKNLHTVSLSTTTCTCIFHNQYRLPCRHIFAVRFKLKKKAFFSCVQERVAKIWLFTNFCTKATECGEKSDS</sequence>
<dbReference type="Pfam" id="PF04434">
    <property type="entry name" value="SWIM"/>
    <property type="match status" value="1"/>
</dbReference>
<dbReference type="Proteomes" id="UP000821853">
    <property type="component" value="Chromosome 3"/>
</dbReference>
<dbReference type="GO" id="GO:0008270">
    <property type="term" value="F:zinc ion binding"/>
    <property type="evidence" value="ECO:0007669"/>
    <property type="project" value="UniProtKB-KW"/>
</dbReference>
<comment type="caution">
    <text evidence="3">The sequence shown here is derived from an EMBL/GenBank/DDBJ whole genome shotgun (WGS) entry which is preliminary data.</text>
</comment>
<keyword evidence="4" id="KW-1185">Reference proteome</keyword>
<keyword evidence="1" id="KW-0862">Zinc</keyword>
<dbReference type="EMBL" id="JABSTR010000005">
    <property type="protein sequence ID" value="KAH9371668.1"/>
    <property type="molecule type" value="Genomic_DNA"/>
</dbReference>
<proteinExistence type="predicted"/>